<dbReference type="SMART" id="SM00859">
    <property type="entry name" value="Semialdhyde_dh"/>
    <property type="match status" value="1"/>
</dbReference>
<dbReference type="GO" id="GO:0009097">
    <property type="term" value="P:isoleucine biosynthetic process"/>
    <property type="evidence" value="ECO:0007669"/>
    <property type="project" value="UniProtKB-UniRule"/>
</dbReference>
<dbReference type="GO" id="GO:0046983">
    <property type="term" value="F:protein dimerization activity"/>
    <property type="evidence" value="ECO:0007669"/>
    <property type="project" value="InterPro"/>
</dbReference>
<comment type="pathway">
    <text evidence="2 15">Amino-acid biosynthesis; L-lysine biosynthesis via DAP pathway; (S)-tetrahydrodipicolinate from L-aspartate: step 2/4.</text>
</comment>
<dbReference type="NCBIfam" id="TIGR01296">
    <property type="entry name" value="asd_B"/>
    <property type="match status" value="1"/>
</dbReference>
<dbReference type="GO" id="GO:0071266">
    <property type="term" value="P:'de novo' L-methionine biosynthetic process"/>
    <property type="evidence" value="ECO:0007669"/>
    <property type="project" value="UniProtKB-UniRule"/>
</dbReference>
<dbReference type="GO" id="GO:0004073">
    <property type="term" value="F:aspartate-semialdehyde dehydrogenase activity"/>
    <property type="evidence" value="ECO:0007669"/>
    <property type="project" value="UniProtKB-UniRule"/>
</dbReference>
<proteinExistence type="inferred from homology"/>
<evidence type="ECO:0000256" key="3">
    <source>
        <dbReference type="ARBA" id="ARBA00005097"/>
    </source>
</evidence>
<dbReference type="GO" id="GO:0009089">
    <property type="term" value="P:lysine biosynthetic process via diaminopimelate"/>
    <property type="evidence" value="ECO:0007669"/>
    <property type="project" value="UniProtKB-UniRule"/>
</dbReference>
<reference evidence="18 19" key="1">
    <citation type="submission" date="2017-06" db="EMBL/GenBank/DDBJ databases">
        <title>Draft Genome Sequence of Natranaerobius trueperi halophilic, alkalithermophilic bacteria from soda lakes.</title>
        <authorList>
            <person name="Zhao B."/>
        </authorList>
    </citation>
    <scope>NUCLEOTIDE SEQUENCE [LARGE SCALE GENOMIC DNA]</scope>
    <source>
        <strain evidence="18 19">DSM 18760</strain>
    </source>
</reference>
<dbReference type="HAMAP" id="MF_02121">
    <property type="entry name" value="ASADH"/>
    <property type="match status" value="1"/>
</dbReference>
<evidence type="ECO:0000256" key="12">
    <source>
        <dbReference type="ARBA" id="ARBA00023154"/>
    </source>
</evidence>
<keyword evidence="7 15" id="KW-0028">Amino-acid biosynthesis</keyword>
<evidence type="ECO:0000256" key="1">
    <source>
        <dbReference type="ARBA" id="ARBA00005021"/>
    </source>
</evidence>
<dbReference type="CDD" id="cd02316">
    <property type="entry name" value="VcASADH2_like_N"/>
    <property type="match status" value="1"/>
</dbReference>
<dbReference type="UniPathway" id="UPA00050">
    <property type="reaction ID" value="UER00463"/>
</dbReference>
<keyword evidence="8 15" id="KW-0791">Threonine biosynthesis</keyword>
<comment type="pathway">
    <text evidence="1 15">Amino-acid biosynthesis; L-methionine biosynthesis via de novo pathway; L-homoserine from L-aspartate: step 2/3.</text>
</comment>
<dbReference type="Pfam" id="PF02774">
    <property type="entry name" value="Semialdhyde_dhC"/>
    <property type="match status" value="1"/>
</dbReference>
<feature type="binding site" evidence="15">
    <location>
        <begin position="159"/>
        <end position="160"/>
    </location>
    <ligand>
        <name>NADP(+)</name>
        <dbReference type="ChEBI" id="CHEBI:58349"/>
    </ligand>
</feature>
<dbReference type="EMBL" id="NIQC01000015">
    <property type="protein sequence ID" value="OWZ83598.1"/>
    <property type="molecule type" value="Genomic_DNA"/>
</dbReference>
<keyword evidence="13 15" id="KW-0486">Methionine biosynthesis</keyword>
<feature type="active site" description="Proton acceptor" evidence="15 16">
    <location>
        <position position="243"/>
    </location>
</feature>
<dbReference type="GO" id="GO:0051287">
    <property type="term" value="F:NAD binding"/>
    <property type="evidence" value="ECO:0007669"/>
    <property type="project" value="InterPro"/>
</dbReference>
<feature type="binding site" evidence="15">
    <location>
        <position position="100"/>
    </location>
    <ligand>
        <name>phosphate</name>
        <dbReference type="ChEBI" id="CHEBI:43474"/>
    </ligand>
</feature>
<evidence type="ECO:0000256" key="8">
    <source>
        <dbReference type="ARBA" id="ARBA00022697"/>
    </source>
</evidence>
<evidence type="ECO:0000313" key="18">
    <source>
        <dbReference type="EMBL" id="OWZ83598.1"/>
    </source>
</evidence>
<comment type="function">
    <text evidence="15">Catalyzes the NADPH-dependent formation of L-aspartate-semialdehyde (L-ASA) by the reductive dephosphorylation of L-aspartyl-4-phosphate.</text>
</comment>
<dbReference type="OrthoDB" id="9805684at2"/>
<dbReference type="Gene3D" id="3.30.360.10">
    <property type="entry name" value="Dihydrodipicolinate Reductase, domain 2"/>
    <property type="match status" value="1"/>
</dbReference>
<dbReference type="UniPathway" id="UPA00051">
    <property type="reaction ID" value="UER00464"/>
</dbReference>
<keyword evidence="19" id="KW-1185">Reference proteome</keyword>
<comment type="caution">
    <text evidence="15">Lacks conserved residue(s) required for the propagation of feature annotation.</text>
</comment>
<accession>A0A226BX29</accession>
<dbReference type="EC" id="1.2.1.11" evidence="6 15"/>
<dbReference type="GO" id="GO:0009088">
    <property type="term" value="P:threonine biosynthetic process"/>
    <property type="evidence" value="ECO:0007669"/>
    <property type="project" value="UniProtKB-UniRule"/>
</dbReference>
<protein>
    <recommendedName>
        <fullName evidence="6 15">Aspartate-semialdehyde dehydrogenase</fullName>
        <shortName evidence="15">ASA dehydrogenase</shortName>
        <shortName evidence="15">ASADH</shortName>
        <ecNumber evidence="6 15">1.2.1.11</ecNumber>
    </recommendedName>
    <alternativeName>
        <fullName evidence="15">Aspartate-beta-semialdehyde dehydrogenase</fullName>
    </alternativeName>
</protein>
<evidence type="ECO:0000256" key="9">
    <source>
        <dbReference type="ARBA" id="ARBA00022857"/>
    </source>
</evidence>
<dbReference type="GO" id="GO:0050661">
    <property type="term" value="F:NADP binding"/>
    <property type="evidence" value="ECO:0007669"/>
    <property type="project" value="UniProtKB-UniRule"/>
</dbReference>
<keyword evidence="11 15" id="KW-0560">Oxidoreductase</keyword>
<name>A0A226BX29_9FIRM</name>
<dbReference type="Gene3D" id="3.40.50.720">
    <property type="entry name" value="NAD(P)-binding Rossmann-like Domain"/>
    <property type="match status" value="1"/>
</dbReference>
<dbReference type="InterPro" id="IPR012280">
    <property type="entry name" value="Semialdhyde_DH_dimer_dom"/>
</dbReference>
<evidence type="ECO:0000256" key="14">
    <source>
        <dbReference type="ARBA" id="ARBA00047891"/>
    </source>
</evidence>
<sequence length="336" mass="37357">MLNYKLGIVGATGLVGNKILEILEEKEVKPKELRLFASSRSAGNYVDFMGDKLKIEDIKKEPFDNLDIVMFATSSDISRELVPQAVKKGAIAIDNSSYFRLHEDVPLVVPEVNVKELEHHNGIVANPNCSTIQLVVPLKVIDEYYSVKRVIVNTYQAVSGSGKNAIDELKKNSLLELSGLRDSVKCDAYPKNIAFNCLPHVDDFTESRYTKEELKMINETKKIISPNIEISPTCIRVATLNGHGESVNIETNKGFSRDELTELLSKAKGITVVDDPESLSYPTPIENDNRDEILVGRIRKDSTIENGVNLWITADNLRKGAATNAVQILENLLKKC</sequence>
<evidence type="ECO:0000313" key="19">
    <source>
        <dbReference type="Proteomes" id="UP000214588"/>
    </source>
</evidence>
<dbReference type="CDD" id="cd18131">
    <property type="entry name" value="ASADH_C_bac_euk_like"/>
    <property type="match status" value="1"/>
</dbReference>
<dbReference type="PANTHER" id="PTHR46278:SF2">
    <property type="entry name" value="ASPARTATE-SEMIALDEHYDE DEHYDROGENASE"/>
    <property type="match status" value="1"/>
</dbReference>
<dbReference type="Pfam" id="PF01118">
    <property type="entry name" value="Semialdhyde_dh"/>
    <property type="match status" value="1"/>
</dbReference>
<dbReference type="InterPro" id="IPR036291">
    <property type="entry name" value="NAD(P)-bd_dom_sf"/>
</dbReference>
<evidence type="ECO:0000256" key="10">
    <source>
        <dbReference type="ARBA" id="ARBA00022915"/>
    </source>
</evidence>
<comment type="pathway">
    <text evidence="3 15">Amino-acid biosynthesis; L-threonine biosynthesis; L-threonine from L-aspartate: step 2/5.</text>
</comment>
<comment type="catalytic activity">
    <reaction evidence="14 15">
        <text>L-aspartate 4-semialdehyde + phosphate + NADP(+) = 4-phospho-L-aspartate + NADPH + H(+)</text>
        <dbReference type="Rhea" id="RHEA:24284"/>
        <dbReference type="ChEBI" id="CHEBI:15378"/>
        <dbReference type="ChEBI" id="CHEBI:43474"/>
        <dbReference type="ChEBI" id="CHEBI:57535"/>
        <dbReference type="ChEBI" id="CHEBI:57783"/>
        <dbReference type="ChEBI" id="CHEBI:58349"/>
        <dbReference type="ChEBI" id="CHEBI:537519"/>
        <dbReference type="EC" id="1.2.1.11"/>
    </reaction>
</comment>
<dbReference type="RefSeq" id="WP_089023719.1">
    <property type="nucleotide sequence ID" value="NZ_NIQC01000015.1"/>
</dbReference>
<dbReference type="PIRSF" id="PIRSF000148">
    <property type="entry name" value="ASA_dh"/>
    <property type="match status" value="1"/>
</dbReference>
<dbReference type="NCBIfam" id="NF011456">
    <property type="entry name" value="PRK14874.1"/>
    <property type="match status" value="1"/>
</dbReference>
<dbReference type="GO" id="GO:0019877">
    <property type="term" value="P:diaminopimelate biosynthetic process"/>
    <property type="evidence" value="ECO:0007669"/>
    <property type="project" value="UniProtKB-UniRule"/>
</dbReference>
<evidence type="ECO:0000256" key="16">
    <source>
        <dbReference type="PIRSR" id="PIRSR000148-1"/>
    </source>
</evidence>
<feature type="binding site" evidence="15">
    <location>
        <begin position="40"/>
        <end position="41"/>
    </location>
    <ligand>
        <name>NADP(+)</name>
        <dbReference type="ChEBI" id="CHEBI:58349"/>
    </ligand>
</feature>
<gene>
    <name evidence="15" type="primary">asd</name>
    <name evidence="18" type="ORF">CDO51_07765</name>
</gene>
<dbReference type="InterPro" id="IPR012080">
    <property type="entry name" value="Asp_semialdehyde_DH"/>
</dbReference>
<evidence type="ECO:0000256" key="5">
    <source>
        <dbReference type="ARBA" id="ARBA00011738"/>
    </source>
</evidence>
<comment type="subunit">
    <text evidence="5 15">Homodimer.</text>
</comment>
<organism evidence="18 19">
    <name type="scientific">Natranaerobius trueperi</name>
    <dbReference type="NCBI Taxonomy" id="759412"/>
    <lineage>
        <taxon>Bacteria</taxon>
        <taxon>Bacillati</taxon>
        <taxon>Bacillota</taxon>
        <taxon>Clostridia</taxon>
        <taxon>Natranaerobiales</taxon>
        <taxon>Natranaerobiaceae</taxon>
        <taxon>Natranaerobius</taxon>
    </lineage>
</organism>
<dbReference type="UniPathway" id="UPA00034">
    <property type="reaction ID" value="UER00016"/>
</dbReference>
<feature type="binding site" evidence="15">
    <location>
        <position position="156"/>
    </location>
    <ligand>
        <name>substrate</name>
    </ligand>
</feature>
<evidence type="ECO:0000256" key="15">
    <source>
        <dbReference type="HAMAP-Rule" id="MF_02121"/>
    </source>
</evidence>
<feature type="binding site" evidence="15">
    <location>
        <begin position="12"/>
        <end position="15"/>
    </location>
    <ligand>
        <name>NADP(+)</name>
        <dbReference type="ChEBI" id="CHEBI:58349"/>
    </ligand>
</feature>
<dbReference type="InterPro" id="IPR005986">
    <property type="entry name" value="Asp_semialdehyde_DH_beta"/>
</dbReference>
<keyword evidence="10 15" id="KW-0220">Diaminopimelate biosynthesis</keyword>
<evidence type="ECO:0000256" key="7">
    <source>
        <dbReference type="ARBA" id="ARBA00022605"/>
    </source>
</evidence>
<evidence type="ECO:0000256" key="2">
    <source>
        <dbReference type="ARBA" id="ARBA00005076"/>
    </source>
</evidence>
<keyword evidence="9 15" id="KW-0521">NADP</keyword>
<dbReference type="InterPro" id="IPR000534">
    <property type="entry name" value="Semialdehyde_DH_NAD-bd"/>
</dbReference>
<evidence type="ECO:0000256" key="11">
    <source>
        <dbReference type="ARBA" id="ARBA00023002"/>
    </source>
</evidence>
<dbReference type="SUPFAM" id="SSF55347">
    <property type="entry name" value="Glyceraldehyde-3-phosphate dehydrogenase-like, C-terminal domain"/>
    <property type="match status" value="1"/>
</dbReference>
<evidence type="ECO:0000256" key="4">
    <source>
        <dbReference type="ARBA" id="ARBA00010584"/>
    </source>
</evidence>
<feature type="binding site" evidence="15">
    <location>
        <position position="236"/>
    </location>
    <ligand>
        <name>substrate</name>
    </ligand>
</feature>
<feature type="domain" description="Semialdehyde dehydrogenase NAD-binding" evidence="17">
    <location>
        <begin position="5"/>
        <end position="120"/>
    </location>
</feature>
<dbReference type="SUPFAM" id="SSF51735">
    <property type="entry name" value="NAD(P)-binding Rossmann-fold domains"/>
    <property type="match status" value="1"/>
</dbReference>
<comment type="similarity">
    <text evidence="4 15">Belongs to the aspartate-semialdehyde dehydrogenase family.</text>
</comment>
<comment type="caution">
    <text evidence="18">The sequence shown here is derived from an EMBL/GenBank/DDBJ whole genome shotgun (WGS) entry which is preliminary data.</text>
</comment>
<dbReference type="PANTHER" id="PTHR46278">
    <property type="entry name" value="DEHYDROGENASE, PUTATIVE-RELATED"/>
    <property type="match status" value="1"/>
</dbReference>
<evidence type="ECO:0000256" key="6">
    <source>
        <dbReference type="ARBA" id="ARBA00013120"/>
    </source>
</evidence>
<evidence type="ECO:0000259" key="17">
    <source>
        <dbReference type="SMART" id="SM00859"/>
    </source>
</evidence>
<feature type="binding site" evidence="15">
    <location>
        <position position="316"/>
    </location>
    <ligand>
        <name>NADP(+)</name>
        <dbReference type="ChEBI" id="CHEBI:58349"/>
    </ligand>
</feature>
<evidence type="ECO:0000256" key="13">
    <source>
        <dbReference type="ARBA" id="ARBA00023167"/>
    </source>
</evidence>
<dbReference type="AlphaFoldDB" id="A0A226BX29"/>
<feature type="active site" description="Acyl-thioester intermediate" evidence="15 16">
    <location>
        <position position="129"/>
    </location>
</feature>
<dbReference type="Proteomes" id="UP000214588">
    <property type="component" value="Unassembled WGS sequence"/>
</dbReference>
<keyword evidence="12 15" id="KW-0457">Lysine biosynthesis</keyword>